<dbReference type="Proteomes" id="UP000595703">
    <property type="component" value="Chromosome"/>
</dbReference>
<dbReference type="InterPro" id="IPR037396">
    <property type="entry name" value="FMN_HAD"/>
</dbReference>
<feature type="binding site" evidence="7">
    <location>
        <begin position="348"/>
        <end position="349"/>
    </location>
    <ligand>
        <name>FMN</name>
        <dbReference type="ChEBI" id="CHEBI:58210"/>
    </ligand>
</feature>
<dbReference type="PIRSF" id="PIRSF000138">
    <property type="entry name" value="Al-hdrx_acd_dh"/>
    <property type="match status" value="1"/>
</dbReference>
<protein>
    <submittedName>
        <fullName evidence="9">Putative L-lactate dehydrogenase</fullName>
    </submittedName>
</protein>
<dbReference type="KEGG" id="arev:RVR_8178"/>
<evidence type="ECO:0000256" key="7">
    <source>
        <dbReference type="PIRSR" id="PIRSR000138-2"/>
    </source>
</evidence>
<dbReference type="InterPro" id="IPR008259">
    <property type="entry name" value="FMN_hydac_DH_AS"/>
</dbReference>
<dbReference type="RefSeq" id="WP_202236920.1">
    <property type="nucleotide sequence ID" value="NZ_AP018365.1"/>
</dbReference>
<keyword evidence="2 7" id="KW-0285">Flavoprotein</keyword>
<keyword evidence="4" id="KW-0560">Oxidoreductase</keyword>
<dbReference type="AlphaFoldDB" id="A0A7U3VRL2"/>
<sequence>MTVFKYQLTAGREPINIDDYRRQARRSLPDMVWSFFDYGAEDNVTLAHNREAFARYALRQRVLVGNEPVDLGTTVAGDRLDLPVLLAPTGLSGLVHWSGERAACVAAEKAGTLAVLSTASSYSYEEVAEATERDHFFQLYPYHDSSSSTGSMQNNVVASLMDRAQEAGFRAMFVTADVPMSGNKEAERRRGLGKPPVMTPRRAMSGALHPRWAYGFVRHQRISMRNLVDTGGSRAAMSSLVKQERMMRRELSWDDLAWMRKRWDGPLYVKGVLDPQDAARAVDVGADGLVVSNHGGRQLDGAPASLDALPAIVERVGTGAEVLFDGGIRRGTDVIKALALGARAVLIGRPYLYGLAVDGENGVRRVLEILGEEMSRAMTLMGVKSLADLDPSCVFPVGAPVVDQDR</sequence>
<gene>
    <name evidence="9" type="ORF">RVR_8178</name>
</gene>
<organism evidence="9 10">
    <name type="scientific">Actinacidiphila reveromycinica</name>
    <dbReference type="NCBI Taxonomy" id="659352"/>
    <lineage>
        <taxon>Bacteria</taxon>
        <taxon>Bacillati</taxon>
        <taxon>Actinomycetota</taxon>
        <taxon>Actinomycetes</taxon>
        <taxon>Kitasatosporales</taxon>
        <taxon>Streptomycetaceae</taxon>
        <taxon>Actinacidiphila</taxon>
    </lineage>
</organism>
<reference evidence="9 10" key="4">
    <citation type="journal article" date="2020" name="Sci. Rep.">
        <title>beta-carboline chemical signals induce reveromycin production through a LuxR family regulator in Streptomyces sp. SN-593.</title>
        <authorList>
            <person name="Panthee S."/>
            <person name="Kito N."/>
            <person name="Hayashi T."/>
            <person name="Shimizu T."/>
            <person name="Ishikawa J."/>
            <person name="Hamamoto H."/>
            <person name="Osada H."/>
            <person name="Takahashi S."/>
        </authorList>
    </citation>
    <scope>NUCLEOTIDE SEQUENCE [LARGE SCALE GENOMIC DNA]</scope>
    <source>
        <strain evidence="9 10">SN-593</strain>
    </source>
</reference>
<feature type="domain" description="FMN hydroxy acid dehydrogenase" evidence="8">
    <location>
        <begin position="9"/>
        <end position="399"/>
    </location>
</feature>
<reference evidence="9 10" key="2">
    <citation type="journal article" date="2011" name="J. Antibiot.">
        <title>Furaquinocins I and J: novel polyketide isoprenoid hybrid compounds from Streptomyces reveromyceticus SN-593.</title>
        <authorList>
            <person name="Panthee S."/>
            <person name="Takahashi S."/>
            <person name="Takagi H."/>
            <person name="Nogawa T."/>
            <person name="Oowada E."/>
            <person name="Uramoto M."/>
            <person name="Osada H."/>
        </authorList>
    </citation>
    <scope>NUCLEOTIDE SEQUENCE [LARGE SCALE GENOMIC DNA]</scope>
    <source>
        <strain evidence="9 10">SN-593</strain>
    </source>
</reference>
<comment type="cofactor">
    <cofactor evidence="1">
        <name>FMN</name>
        <dbReference type="ChEBI" id="CHEBI:58210"/>
    </cofactor>
</comment>
<feature type="binding site" evidence="7">
    <location>
        <position position="270"/>
    </location>
    <ligand>
        <name>FMN</name>
        <dbReference type="ChEBI" id="CHEBI:58210"/>
    </ligand>
</feature>
<evidence type="ECO:0000256" key="6">
    <source>
        <dbReference type="PIRSR" id="PIRSR000138-1"/>
    </source>
</evidence>
<evidence type="ECO:0000256" key="5">
    <source>
        <dbReference type="ARBA" id="ARBA00024042"/>
    </source>
</evidence>
<dbReference type="EMBL" id="AP018365">
    <property type="protein sequence ID" value="BBB00963.1"/>
    <property type="molecule type" value="Genomic_DNA"/>
</dbReference>
<dbReference type="FunFam" id="3.20.20.70:FF:000029">
    <property type="entry name" value="L-lactate dehydrogenase"/>
    <property type="match status" value="1"/>
</dbReference>
<reference evidence="9 10" key="1">
    <citation type="journal article" date="2010" name="J. Bacteriol.">
        <title>Biochemical characterization of a novel indole prenyltransferase from Streptomyces sp. SN-593.</title>
        <authorList>
            <person name="Takahashi S."/>
            <person name="Takagi H."/>
            <person name="Toyoda A."/>
            <person name="Uramoto M."/>
            <person name="Nogawa T."/>
            <person name="Ueki M."/>
            <person name="Sakaki Y."/>
            <person name="Osada H."/>
        </authorList>
    </citation>
    <scope>NUCLEOTIDE SEQUENCE [LARGE SCALE GENOMIC DNA]</scope>
    <source>
        <strain evidence="9 10">SN-593</strain>
    </source>
</reference>
<feature type="active site" description="Proton acceptor" evidence="6">
    <location>
        <position position="294"/>
    </location>
</feature>
<dbReference type="Pfam" id="PF01070">
    <property type="entry name" value="FMN_dh"/>
    <property type="match status" value="1"/>
</dbReference>
<dbReference type="GO" id="GO:0016614">
    <property type="term" value="F:oxidoreductase activity, acting on CH-OH group of donors"/>
    <property type="evidence" value="ECO:0007669"/>
    <property type="project" value="UniProtKB-ARBA"/>
</dbReference>
<feature type="binding site" evidence="7">
    <location>
        <position position="292"/>
    </location>
    <ligand>
        <name>FMN</name>
        <dbReference type="ChEBI" id="CHEBI:58210"/>
    </ligand>
</feature>
<dbReference type="InterPro" id="IPR000262">
    <property type="entry name" value="FMN-dep_DH"/>
</dbReference>
<evidence type="ECO:0000256" key="2">
    <source>
        <dbReference type="ARBA" id="ARBA00022630"/>
    </source>
</evidence>
<evidence type="ECO:0000256" key="1">
    <source>
        <dbReference type="ARBA" id="ARBA00001917"/>
    </source>
</evidence>
<reference evidence="9 10" key="3">
    <citation type="journal article" date="2011" name="Nat. Chem. Biol.">
        <title>Reveromycin A biosynthesis uses RevG and RevJ for stereospecific spiroacetal formation.</title>
        <authorList>
            <person name="Takahashi S."/>
            <person name="Toyoda A."/>
            <person name="Sekiyama Y."/>
            <person name="Takagi H."/>
            <person name="Nogawa T."/>
            <person name="Uramoto M."/>
            <person name="Suzuki R."/>
            <person name="Koshino H."/>
            <person name="Kumano T."/>
            <person name="Panthee S."/>
            <person name="Dairi T."/>
            <person name="Ishikawa J."/>
            <person name="Ikeda H."/>
            <person name="Sakaki Y."/>
            <person name="Osada H."/>
        </authorList>
    </citation>
    <scope>NUCLEOTIDE SEQUENCE [LARGE SCALE GENOMIC DNA]</scope>
    <source>
        <strain evidence="9 10">SN-593</strain>
    </source>
</reference>
<dbReference type="SUPFAM" id="SSF51395">
    <property type="entry name" value="FMN-linked oxidoreductases"/>
    <property type="match status" value="1"/>
</dbReference>
<proteinExistence type="inferred from homology"/>
<feature type="binding site" evidence="7">
    <location>
        <position position="175"/>
    </location>
    <ligand>
        <name>FMN</name>
        <dbReference type="ChEBI" id="CHEBI:58210"/>
    </ligand>
</feature>
<feature type="binding site" evidence="7">
    <location>
        <begin position="88"/>
        <end position="90"/>
    </location>
    <ligand>
        <name>FMN</name>
        <dbReference type="ChEBI" id="CHEBI:58210"/>
    </ligand>
</feature>
<name>A0A7U3VRL2_9ACTN</name>
<feature type="binding site" evidence="7">
    <location>
        <position position="297"/>
    </location>
    <ligand>
        <name>glyoxylate</name>
        <dbReference type="ChEBI" id="CHEBI:36655"/>
    </ligand>
</feature>
<keyword evidence="10" id="KW-1185">Reference proteome</keyword>
<feature type="binding site" evidence="7">
    <location>
        <position position="140"/>
    </location>
    <ligand>
        <name>glyoxylate</name>
        <dbReference type="ChEBI" id="CHEBI:36655"/>
    </ligand>
</feature>
<dbReference type="InterPro" id="IPR013785">
    <property type="entry name" value="Aldolase_TIM"/>
</dbReference>
<evidence type="ECO:0000256" key="4">
    <source>
        <dbReference type="ARBA" id="ARBA00023002"/>
    </source>
</evidence>
<feature type="binding site" evidence="7">
    <location>
        <begin position="325"/>
        <end position="329"/>
    </location>
    <ligand>
        <name>FMN</name>
        <dbReference type="ChEBI" id="CHEBI:58210"/>
    </ligand>
</feature>
<evidence type="ECO:0000313" key="9">
    <source>
        <dbReference type="EMBL" id="BBB00963.1"/>
    </source>
</evidence>
<accession>A0A7U3VRL2</accession>
<dbReference type="PANTHER" id="PTHR10578:SF107">
    <property type="entry name" value="2-HYDROXYACID OXIDASE 1"/>
    <property type="match status" value="1"/>
</dbReference>
<dbReference type="CDD" id="cd02809">
    <property type="entry name" value="alpha_hydroxyacid_oxid_FMN"/>
    <property type="match status" value="1"/>
</dbReference>
<evidence type="ECO:0000259" key="8">
    <source>
        <dbReference type="PROSITE" id="PS51349"/>
    </source>
</evidence>
<evidence type="ECO:0000313" key="10">
    <source>
        <dbReference type="Proteomes" id="UP000595703"/>
    </source>
</evidence>
<feature type="binding site" evidence="7">
    <location>
        <position position="138"/>
    </location>
    <ligand>
        <name>FMN</name>
        <dbReference type="ChEBI" id="CHEBI:58210"/>
    </ligand>
</feature>
<dbReference type="PROSITE" id="PS51349">
    <property type="entry name" value="FMN_HYDROXY_ACID_DH_2"/>
    <property type="match status" value="1"/>
</dbReference>
<feature type="binding site" evidence="7">
    <location>
        <position position="294"/>
    </location>
    <ligand>
        <name>glyoxylate</name>
        <dbReference type="ChEBI" id="CHEBI:36655"/>
    </ligand>
</feature>
<dbReference type="InterPro" id="IPR012133">
    <property type="entry name" value="Alpha-hydoxy_acid_DH_FMN"/>
</dbReference>
<dbReference type="Gene3D" id="3.20.20.70">
    <property type="entry name" value="Aldolase class I"/>
    <property type="match status" value="1"/>
</dbReference>
<dbReference type="GO" id="GO:0010181">
    <property type="term" value="F:FMN binding"/>
    <property type="evidence" value="ECO:0007669"/>
    <property type="project" value="InterPro"/>
</dbReference>
<keyword evidence="3 7" id="KW-0288">FMN</keyword>
<comment type="similarity">
    <text evidence="5">Belongs to the FMN-dependent alpha-hydroxy acid dehydrogenase family.</text>
</comment>
<dbReference type="PANTHER" id="PTHR10578">
    <property type="entry name" value="S -2-HYDROXY-ACID OXIDASE-RELATED"/>
    <property type="match status" value="1"/>
</dbReference>
<evidence type="ECO:0000256" key="3">
    <source>
        <dbReference type="ARBA" id="ARBA00022643"/>
    </source>
</evidence>
<dbReference type="PROSITE" id="PS00557">
    <property type="entry name" value="FMN_HYDROXY_ACID_DH_1"/>
    <property type="match status" value="1"/>
</dbReference>
<feature type="binding site" evidence="7">
    <location>
        <position position="117"/>
    </location>
    <ligand>
        <name>FMN</name>
        <dbReference type="ChEBI" id="CHEBI:58210"/>
    </ligand>
</feature>